<dbReference type="STRING" id="1962155.B1813_07810"/>
<keyword evidence="2" id="KW-0812">Transmembrane</keyword>
<dbReference type="RefSeq" id="WP_081191259.1">
    <property type="nucleotide sequence ID" value="NZ_MWIH01000005.1"/>
</dbReference>
<comment type="caution">
    <text evidence="4">The sequence shown here is derived from an EMBL/GenBank/DDBJ whole genome shotgun (WGS) entry which is preliminary data.</text>
</comment>
<organism evidence="4 5">
    <name type="scientific">Saccharomonospora piscinae</name>
    <dbReference type="NCBI Taxonomy" id="687388"/>
    <lineage>
        <taxon>Bacteria</taxon>
        <taxon>Bacillati</taxon>
        <taxon>Actinomycetota</taxon>
        <taxon>Actinomycetes</taxon>
        <taxon>Pseudonocardiales</taxon>
        <taxon>Pseudonocardiaceae</taxon>
        <taxon>Saccharomonospora</taxon>
    </lineage>
</organism>
<feature type="domain" description="YoaR-like putative peptidoglycan binding" evidence="3">
    <location>
        <begin position="320"/>
        <end position="394"/>
    </location>
</feature>
<dbReference type="AlphaFoldDB" id="A0A1V9A4U2"/>
<keyword evidence="2" id="KW-1133">Transmembrane helix</keyword>
<dbReference type="Pfam" id="PF04294">
    <property type="entry name" value="VanW"/>
    <property type="match status" value="1"/>
</dbReference>
<accession>A0A1V9A4U2</accession>
<dbReference type="Pfam" id="PF12229">
    <property type="entry name" value="PG_binding_4"/>
    <property type="match status" value="1"/>
</dbReference>
<keyword evidence="2" id="KW-0472">Membrane</keyword>
<evidence type="ECO:0000256" key="1">
    <source>
        <dbReference type="SAM" id="MobiDB-lite"/>
    </source>
</evidence>
<dbReference type="InterPro" id="IPR007391">
    <property type="entry name" value="Vancomycin_resist_VanW"/>
</dbReference>
<proteinExistence type="predicted"/>
<evidence type="ECO:0000313" key="4">
    <source>
        <dbReference type="EMBL" id="OQO92152.1"/>
    </source>
</evidence>
<feature type="region of interest" description="Disordered" evidence="1">
    <location>
        <begin position="1"/>
        <end position="85"/>
    </location>
</feature>
<keyword evidence="5" id="KW-1185">Reference proteome</keyword>
<name>A0A1V9A4U2_SACPI</name>
<dbReference type="PANTHER" id="PTHR35788:SF1">
    <property type="entry name" value="EXPORTED PROTEIN"/>
    <property type="match status" value="1"/>
</dbReference>
<feature type="transmembrane region" description="Helical" evidence="2">
    <location>
        <begin position="90"/>
        <end position="110"/>
    </location>
</feature>
<dbReference type="InterPro" id="IPR022029">
    <property type="entry name" value="YoaR-like_PG-bd"/>
</dbReference>
<feature type="region of interest" description="Disordered" evidence="1">
    <location>
        <begin position="574"/>
        <end position="646"/>
    </location>
</feature>
<dbReference type="InterPro" id="IPR052913">
    <property type="entry name" value="Glycopeptide_resist_protein"/>
</dbReference>
<dbReference type="PANTHER" id="PTHR35788">
    <property type="entry name" value="EXPORTED PROTEIN-RELATED"/>
    <property type="match status" value="1"/>
</dbReference>
<sequence>MQQDRQWPESHSDQTDILPRVTEQQGPPDPNATARTQYFGAQDAPTEQYDAATQQFAPAGAFGGAGGNPPPGPPNGPQDSAGQPRWRRPAIVAAAVFGFLVLLYGFDLLVTNGDIPRGVSVAGVEVGGMSHSEAEDELREQIEPRLNEPVAYTAGEVSGELDPKQAGLALDWNATLEQAGDQPLNPFTRIGSFFSTTELGVVTQAEPNQFDNAMKALRKDIDQEPVEGNIAFENAQAKPVEPKQGQQLEGDQARDTILTHWASGEQLSLPVASTPVTVPMEEVQRTLREVAQPAMSGPVVVRGEGADGTLEPAEIAEGLSFEAKNGSLVPKIDQKKIIAGVEPELAETEQKGKDATIVFEGGKPAVQPSEDGNQIKWDETLKPLLDVLKQPEGRELTATYEKQPAEITTEEAEGLGIKEVIGEFRTENFAADSGVNIRVVAEEVNGAIVKPGETFSLNQHTGPRTKEQGYVEAGIIKDGAPGKAVGGGISQFATTLYNAYYFAGMKDAGHQEHSYYISRYPEGREATVFQNPDGSSVIDLAFTNDSEHGVAIQTEWTPSSITVRLWGTKRYEVESVTGDRSNPVPPQPKDGPDENCQPSDGAPGFTVTDTRVIKDASTGQEVRREERTVKYNPQPKIVCKDKKKDD</sequence>
<feature type="compositionally biased region" description="Basic and acidic residues" evidence="1">
    <location>
        <begin position="1"/>
        <end position="14"/>
    </location>
</feature>
<evidence type="ECO:0000259" key="3">
    <source>
        <dbReference type="Pfam" id="PF12229"/>
    </source>
</evidence>
<protein>
    <submittedName>
        <fullName evidence="4">Vanomycin resistance protein VanB</fullName>
    </submittedName>
</protein>
<dbReference type="EMBL" id="MWIH01000005">
    <property type="protein sequence ID" value="OQO92152.1"/>
    <property type="molecule type" value="Genomic_DNA"/>
</dbReference>
<dbReference type="Proteomes" id="UP000192591">
    <property type="component" value="Unassembled WGS sequence"/>
</dbReference>
<evidence type="ECO:0000256" key="2">
    <source>
        <dbReference type="SAM" id="Phobius"/>
    </source>
</evidence>
<reference evidence="4 5" key="1">
    <citation type="submission" date="2017-02" db="EMBL/GenBank/DDBJ databases">
        <title>Draft genome of Saccharomonospora sp. 154.</title>
        <authorList>
            <person name="Alonso-Carmona G.S."/>
            <person name="De La Haba R."/>
            <person name="Vera-Gargallo B."/>
            <person name="Sandoval-Trujillo A.H."/>
            <person name="Ramirez-Duran N."/>
            <person name="Ventosa A."/>
        </authorList>
    </citation>
    <scope>NUCLEOTIDE SEQUENCE [LARGE SCALE GENOMIC DNA]</scope>
    <source>
        <strain evidence="4 5">LRS4.154</strain>
    </source>
</reference>
<evidence type="ECO:0000313" key="5">
    <source>
        <dbReference type="Proteomes" id="UP000192591"/>
    </source>
</evidence>
<gene>
    <name evidence="4" type="ORF">B1813_07810</name>
</gene>